<evidence type="ECO:0000313" key="6">
    <source>
        <dbReference type="EMBL" id="TNF68839.1"/>
    </source>
</evidence>
<dbReference type="RefSeq" id="WP_073690086.1">
    <property type="nucleotide sequence ID" value="NZ_JALMLR010000002.1"/>
</dbReference>
<protein>
    <submittedName>
        <fullName evidence="5">ATP/GTP-binding protein</fullName>
    </submittedName>
</protein>
<dbReference type="PANTHER" id="PTHR32308:SF10">
    <property type="entry name" value="CITRATE LYASE SUBUNIT BETA"/>
    <property type="match status" value="1"/>
</dbReference>
<dbReference type="Proteomes" id="UP000308186">
    <property type="component" value="Unassembled WGS sequence"/>
</dbReference>
<keyword evidence="2 4" id="KW-0479">Metal-binding</keyword>
<evidence type="ECO:0000256" key="2">
    <source>
        <dbReference type="ARBA" id="ARBA00022723"/>
    </source>
</evidence>
<comment type="caution">
    <text evidence="5">The sequence shown here is derived from an EMBL/GenBank/DDBJ whole genome shotgun (WGS) entry which is preliminary data.</text>
</comment>
<dbReference type="Pfam" id="PF15617">
    <property type="entry name" value="C-C_Bond_Lyase"/>
    <property type="match status" value="1"/>
</dbReference>
<dbReference type="GO" id="GO:0003824">
    <property type="term" value="F:catalytic activity"/>
    <property type="evidence" value="ECO:0007669"/>
    <property type="project" value="InterPro"/>
</dbReference>
<dbReference type="GO" id="GO:0006107">
    <property type="term" value="P:oxaloacetate metabolic process"/>
    <property type="evidence" value="ECO:0007669"/>
    <property type="project" value="TreeGrafter"/>
</dbReference>
<proteinExistence type="predicted"/>
<dbReference type="Proteomes" id="UP000248776">
    <property type="component" value="Unassembled WGS sequence"/>
</dbReference>
<dbReference type="InterPro" id="IPR039480">
    <property type="entry name" value="C-C_Bond_Lyase-like"/>
</dbReference>
<organism evidence="5 7">
    <name type="scientific">Streptococcus salivarius</name>
    <dbReference type="NCBI Taxonomy" id="1304"/>
    <lineage>
        <taxon>Bacteria</taxon>
        <taxon>Bacillati</taxon>
        <taxon>Bacillota</taxon>
        <taxon>Bacilli</taxon>
        <taxon>Lactobacillales</taxon>
        <taxon>Streptococcaceae</taxon>
        <taxon>Streptococcus</taxon>
    </lineage>
</organism>
<evidence type="ECO:0000313" key="8">
    <source>
        <dbReference type="Proteomes" id="UP000308186"/>
    </source>
</evidence>
<keyword evidence="3 4" id="KW-0460">Magnesium</keyword>
<feature type="binding site" evidence="4">
    <location>
        <position position="199"/>
    </location>
    <ligand>
        <name>Mg(2+)</name>
        <dbReference type="ChEBI" id="CHEBI:18420"/>
    </ligand>
</feature>
<dbReference type="PANTHER" id="PTHR32308">
    <property type="entry name" value="LYASE BETA SUBUNIT, PUTATIVE (AFU_ORTHOLOGUE AFUA_4G13030)-RELATED"/>
    <property type="match status" value="1"/>
</dbReference>
<dbReference type="EMBL" id="VDCW01000001">
    <property type="protein sequence ID" value="TNF68839.1"/>
    <property type="molecule type" value="Genomic_DNA"/>
</dbReference>
<dbReference type="PIRSF" id="PIRSF015582">
    <property type="entry name" value="Cit_lyase_B"/>
    <property type="match status" value="1"/>
</dbReference>
<evidence type="ECO:0000256" key="4">
    <source>
        <dbReference type="PIRSR" id="PIRSR015582-2"/>
    </source>
</evidence>
<dbReference type="InterPro" id="IPR015813">
    <property type="entry name" value="Pyrv/PenolPyrv_kinase-like_dom"/>
</dbReference>
<dbReference type="InterPro" id="IPR011206">
    <property type="entry name" value="Citrate_lyase_beta/mcl1/mcl2"/>
</dbReference>
<dbReference type="GO" id="GO:0000287">
    <property type="term" value="F:magnesium ion binding"/>
    <property type="evidence" value="ECO:0007669"/>
    <property type="project" value="TreeGrafter"/>
</dbReference>
<name>A0AA46GVT6_STRSL</name>
<gene>
    <name evidence="5" type="ORF">CKU37_10045</name>
    <name evidence="6" type="ORF">FBF48_00960</name>
</gene>
<evidence type="ECO:0000313" key="7">
    <source>
        <dbReference type="Proteomes" id="UP000248776"/>
    </source>
</evidence>
<reference evidence="6 8" key="2">
    <citation type="submission" date="2019-06" db="EMBL/GenBank/DDBJ databases">
        <title>Genome Announcement To Ensure Probiotic Safety of Streptococcus salivarius UBSS01.</title>
        <authorList>
            <person name="Sulthana A."/>
            <person name="Lakshmi S.G."/>
            <person name="Madempudi R.S."/>
        </authorList>
    </citation>
    <scope>NUCLEOTIDE SEQUENCE [LARGE SCALE GENOMIC DNA]</scope>
    <source>
        <strain evidence="6 8">UBSS01</strain>
    </source>
</reference>
<evidence type="ECO:0000256" key="1">
    <source>
        <dbReference type="ARBA" id="ARBA00001946"/>
    </source>
</evidence>
<dbReference type="InterPro" id="IPR040442">
    <property type="entry name" value="Pyrv_kinase-like_dom_sf"/>
</dbReference>
<evidence type="ECO:0000313" key="5">
    <source>
        <dbReference type="EMBL" id="PZD55533.1"/>
    </source>
</evidence>
<dbReference type="Gene3D" id="3.20.20.60">
    <property type="entry name" value="Phosphoenolpyruvate-binding domains"/>
    <property type="match status" value="1"/>
</dbReference>
<sequence length="352" mass="39992">MKYKMNNLEYKKSPQDFSKNTQKELLQYAVGPLLYIPATHEKLLYSILKTTEASICIDLEDAIGDNTVQQAELNILSCLQQLKSMLASGEITVQELPLIFIRIRSSQQLKDFGTKLGKQLLNLVTGFNLPKFDTSCAQDYLTAFHEVQHLSQENLYFMPIFETEAIMNKKGRIEELEALYQTLKPVQHYILNIRVGATDFSNLFGIRRTISQTIHMVQVIEDCLGDIINIFGKDYVCSAPVWEYFGSNDSDFKETPAWLTGLKNEIVLDQLNGFIGKTCIHPSQLQAVLESLVISEENYEDALKILGMDETLVGVTKGHMGNKMNEVKTHIKWAKKMVNLATIYGVRKSNYN</sequence>
<accession>A0AA46GVT6</accession>
<dbReference type="AlphaFoldDB" id="A0AA46GVT6"/>
<dbReference type="SUPFAM" id="SSF51621">
    <property type="entry name" value="Phosphoenolpyruvate/pyruvate domain"/>
    <property type="match status" value="1"/>
</dbReference>
<comment type="cofactor">
    <cofactor evidence="1">
        <name>Mg(2+)</name>
        <dbReference type="ChEBI" id="CHEBI:18420"/>
    </cofactor>
</comment>
<dbReference type="EMBL" id="NSIW01000019">
    <property type="protein sequence ID" value="PZD55533.1"/>
    <property type="molecule type" value="Genomic_DNA"/>
</dbReference>
<reference evidence="5 7" key="1">
    <citation type="submission" date="2017-08" db="EMBL/GenBank/DDBJ databases">
        <title>Streptococcus salivarius strain HS0302 Genome.</title>
        <authorList>
            <person name="Smith J."/>
            <person name="Deng P."/>
            <person name="Geng M."/>
        </authorList>
    </citation>
    <scope>NUCLEOTIDE SEQUENCE [LARGE SCALE GENOMIC DNA]</scope>
    <source>
        <strain evidence="5 7">HS0302</strain>
    </source>
</reference>
<evidence type="ECO:0000256" key="3">
    <source>
        <dbReference type="ARBA" id="ARBA00022842"/>
    </source>
</evidence>